<evidence type="ECO:0000313" key="5">
    <source>
        <dbReference type="Proteomes" id="UP000546642"/>
    </source>
</evidence>
<evidence type="ECO:0000256" key="2">
    <source>
        <dbReference type="SAM" id="Phobius"/>
    </source>
</evidence>
<protein>
    <submittedName>
        <fullName evidence="4">Putative membrane protein</fullName>
    </submittedName>
</protein>
<gene>
    <name evidence="4" type="ORF">HNR23_001557</name>
</gene>
<accession>A0A7X0D4N6</accession>
<organism evidence="4 5">
    <name type="scientific">Nocardiopsis mwathae</name>
    <dbReference type="NCBI Taxonomy" id="1472723"/>
    <lineage>
        <taxon>Bacteria</taxon>
        <taxon>Bacillati</taxon>
        <taxon>Actinomycetota</taxon>
        <taxon>Actinomycetes</taxon>
        <taxon>Streptosporangiales</taxon>
        <taxon>Nocardiopsidaceae</taxon>
        <taxon>Nocardiopsis</taxon>
    </lineage>
</organism>
<feature type="transmembrane region" description="Helical" evidence="2">
    <location>
        <begin position="73"/>
        <end position="94"/>
    </location>
</feature>
<dbReference type="InterPro" id="IPR014529">
    <property type="entry name" value="UCP026631"/>
</dbReference>
<proteinExistence type="predicted"/>
<dbReference type="InterPro" id="IPR005182">
    <property type="entry name" value="YdbS-like_PH"/>
</dbReference>
<dbReference type="PANTHER" id="PTHR34473:SF2">
    <property type="entry name" value="UPF0699 TRANSMEMBRANE PROTEIN YDBT"/>
    <property type="match status" value="1"/>
</dbReference>
<feature type="domain" description="YdbS-like PH" evidence="3">
    <location>
        <begin position="457"/>
        <end position="518"/>
    </location>
</feature>
<keyword evidence="5" id="KW-1185">Reference proteome</keyword>
<keyword evidence="2" id="KW-0812">Transmembrane</keyword>
<feature type="domain" description="YdbS-like PH" evidence="3">
    <location>
        <begin position="99"/>
        <end position="178"/>
    </location>
</feature>
<evidence type="ECO:0000256" key="1">
    <source>
        <dbReference type="SAM" id="MobiDB-lite"/>
    </source>
</evidence>
<feature type="transmembrane region" description="Helical" evidence="2">
    <location>
        <begin position="42"/>
        <end position="67"/>
    </location>
</feature>
<evidence type="ECO:0000313" key="4">
    <source>
        <dbReference type="EMBL" id="MBB6171497.1"/>
    </source>
</evidence>
<feature type="transmembrane region" description="Helical" evidence="2">
    <location>
        <begin position="412"/>
        <end position="430"/>
    </location>
</feature>
<feature type="region of interest" description="Disordered" evidence="1">
    <location>
        <begin position="184"/>
        <end position="203"/>
    </location>
</feature>
<feature type="region of interest" description="Disordered" evidence="1">
    <location>
        <begin position="1"/>
        <end position="26"/>
    </location>
</feature>
<sequence>MSTGAPATPLPRHGRTDAPSARVGGPAPCAEPAWRALSPLTAWAGAVALAVVLGLPALIATAVIALLDGLPPWAAVIVPATALLVAGLVGIDLLRLRLTRYRVTGQRVEMYTGILARSYRSIPRERIRSVDVNAPVWARPFGLCGVVVGTGRNVDATGADELRLDYVIAAEGERLRRELLVHAAGRGGSRSPESTGDSGEHGAAAPAELARLTPVWLGYAALTWYTVALGAAALGGVLGGLGWIGPERAGSFPLLPVEAAHEIYAFLLARLILAIPAALLFVLVTGAVAAVALQLEAWWGYRLSREPGGTLRLRRGLLNLASLSLEERRLRGVAVSEPLPLRWFGAAAVSAVATGLADREGAAVAKSSLTPEMPRAEALRVAGAVLAEAGSPTDVPLTAHPRAALRRRLNRAAAATGALSVSAAVAGTLLDRLPLWGVAVVALGSAALLAPYAVGCYRGLGHAVGRRYLVVRTGMLARTTVALRREAVIGWTVSRSPFQRRLGLATVRATTAAGDGVYCAPDVGLGEGLAFADAAVPDLLTPFLERA</sequence>
<dbReference type="PANTHER" id="PTHR34473">
    <property type="entry name" value="UPF0699 TRANSMEMBRANE PROTEIN YDBS"/>
    <property type="match status" value="1"/>
</dbReference>
<dbReference type="AlphaFoldDB" id="A0A7X0D4N6"/>
<keyword evidence="2" id="KW-0472">Membrane</keyword>
<dbReference type="EMBL" id="JACHDS010000001">
    <property type="protein sequence ID" value="MBB6171497.1"/>
    <property type="molecule type" value="Genomic_DNA"/>
</dbReference>
<feature type="transmembrane region" description="Helical" evidence="2">
    <location>
        <begin position="436"/>
        <end position="457"/>
    </location>
</feature>
<feature type="transmembrane region" description="Helical" evidence="2">
    <location>
        <begin position="216"/>
        <end position="244"/>
    </location>
</feature>
<feature type="transmembrane region" description="Helical" evidence="2">
    <location>
        <begin position="264"/>
        <end position="293"/>
    </location>
</feature>
<comment type="caution">
    <text evidence="4">The sequence shown here is derived from an EMBL/GenBank/DDBJ whole genome shotgun (WGS) entry which is preliminary data.</text>
</comment>
<keyword evidence="2" id="KW-1133">Transmembrane helix</keyword>
<dbReference type="Pfam" id="PF03703">
    <property type="entry name" value="bPH_2"/>
    <property type="match status" value="2"/>
</dbReference>
<reference evidence="4 5" key="1">
    <citation type="submission" date="2020-08" db="EMBL/GenBank/DDBJ databases">
        <title>Sequencing the genomes of 1000 actinobacteria strains.</title>
        <authorList>
            <person name="Klenk H.-P."/>
        </authorList>
    </citation>
    <scope>NUCLEOTIDE SEQUENCE [LARGE SCALE GENOMIC DNA]</scope>
    <source>
        <strain evidence="4 5">DSM 46659</strain>
    </source>
</reference>
<dbReference type="RefSeq" id="WP_184074757.1">
    <property type="nucleotide sequence ID" value="NZ_JACHDS010000001.1"/>
</dbReference>
<dbReference type="PIRSF" id="PIRSF026631">
    <property type="entry name" value="UCP026631"/>
    <property type="match status" value="1"/>
</dbReference>
<evidence type="ECO:0000259" key="3">
    <source>
        <dbReference type="Pfam" id="PF03703"/>
    </source>
</evidence>
<dbReference type="Proteomes" id="UP000546642">
    <property type="component" value="Unassembled WGS sequence"/>
</dbReference>
<name>A0A7X0D4N6_9ACTN</name>